<evidence type="ECO:0000313" key="1">
    <source>
        <dbReference type="EMBL" id="QOW59784.1"/>
    </source>
</evidence>
<protein>
    <submittedName>
        <fullName evidence="1">SH3 domain-containing protein</fullName>
    </submittedName>
</protein>
<dbReference type="InterPro" id="IPR003646">
    <property type="entry name" value="SH3-like_bac-type"/>
</dbReference>
<organism evidence="1 2">
    <name type="scientific">Treponema pedis</name>
    <dbReference type="NCBI Taxonomy" id="409322"/>
    <lineage>
        <taxon>Bacteria</taxon>
        <taxon>Pseudomonadati</taxon>
        <taxon>Spirochaetota</taxon>
        <taxon>Spirochaetia</taxon>
        <taxon>Spirochaetales</taxon>
        <taxon>Treponemataceae</taxon>
        <taxon>Treponema</taxon>
    </lineage>
</organism>
<evidence type="ECO:0000313" key="2">
    <source>
        <dbReference type="Proteomes" id="UP000593915"/>
    </source>
</evidence>
<name>A0A7S6WMN2_9SPIR</name>
<dbReference type="EMBL" id="CP061839">
    <property type="protein sequence ID" value="QOW59784.1"/>
    <property type="molecule type" value="Genomic_DNA"/>
</dbReference>
<sequence>MLKSVYKLAVFLILPLLFLNCSNKLGYGVVNWSIPEYNLTAGDIIPIYVRSNIESVYIVGLNEQTKLRVEIPLWQLSFFESKKDALKFQKKLEDYKNTYATVNLDGLPMRSEPDNTSKQVYRLRQGQTVKVLWFGEGIPVLKGGKPMDGQWYEVLTSDGAKGWCFSYNLTMYDEREASSVADTETEKITDEELEKVLNETWYPENYRKMINSKQVDLDKMSLTWGFFPGSKSGIARIELKDIKVSFPYTKITKIRDKYQFEGVSLSLQIRGKDIITLEFSDQNGKNRIENFVILNATPEEIINNELKRRSGEIEAIAKTSSEFTSANFGTLKILNGGQFIWSGYNVISPSIIPSGAGSSGTVSVSGFLTPKLKSDYEGVLSFKFEKADEPVIFMYSISSKGLRLEAVERNNISENIVNRRSLNPVILFFAVN</sequence>
<dbReference type="RefSeq" id="WP_024469769.1">
    <property type="nucleotide sequence ID" value="NZ_CP045670.1"/>
</dbReference>
<proteinExistence type="predicted"/>
<dbReference type="AlphaFoldDB" id="A0A7S6WMN2"/>
<accession>A0A7S6WMN2</accession>
<gene>
    <name evidence="1" type="ORF">IFE08_07835</name>
</gene>
<dbReference type="PROSITE" id="PS51781">
    <property type="entry name" value="SH3B"/>
    <property type="match status" value="1"/>
</dbReference>
<reference evidence="1 2" key="1">
    <citation type="submission" date="2020-09" db="EMBL/GenBank/DDBJ databases">
        <title>Characterization of Treponema spp. from bovine digital dermatitis in Korea.</title>
        <authorList>
            <person name="Espiritu H.M."/>
            <person name="Cho Y.I."/>
            <person name="Mamuad L."/>
        </authorList>
    </citation>
    <scope>NUCLEOTIDE SEQUENCE [LARGE SCALE GENOMIC DNA]</scope>
    <source>
        <strain evidence="1 2">KS1</strain>
    </source>
</reference>
<dbReference type="Pfam" id="PF08239">
    <property type="entry name" value="SH3_3"/>
    <property type="match status" value="1"/>
</dbReference>
<dbReference type="SMART" id="SM00287">
    <property type="entry name" value="SH3b"/>
    <property type="match status" value="1"/>
</dbReference>
<dbReference type="Gene3D" id="2.30.30.40">
    <property type="entry name" value="SH3 Domains"/>
    <property type="match status" value="1"/>
</dbReference>
<dbReference type="Proteomes" id="UP000593915">
    <property type="component" value="Chromosome"/>
</dbReference>